<dbReference type="Proteomes" id="UP000236370">
    <property type="component" value="Unassembled WGS sequence"/>
</dbReference>
<dbReference type="EC" id="6.2.1.2" evidence="10"/>
<dbReference type="InterPro" id="IPR045851">
    <property type="entry name" value="AMP-bd_C_sf"/>
</dbReference>
<dbReference type="Pfam" id="PF00501">
    <property type="entry name" value="AMP-binding"/>
    <property type="match status" value="1"/>
</dbReference>
<dbReference type="PANTHER" id="PTHR43605:SF5">
    <property type="entry name" value="ACYL-COENZYME A SYNTHETASE ACSM1, MITOCHONDRIAL"/>
    <property type="match status" value="1"/>
</dbReference>
<evidence type="ECO:0000256" key="8">
    <source>
        <dbReference type="ARBA" id="ARBA00022946"/>
    </source>
</evidence>
<organism evidence="14 15">
    <name type="scientific">Pan troglodytes</name>
    <name type="common">Chimpanzee</name>
    <dbReference type="NCBI Taxonomy" id="9598"/>
    <lineage>
        <taxon>Eukaryota</taxon>
        <taxon>Metazoa</taxon>
        <taxon>Chordata</taxon>
        <taxon>Craniata</taxon>
        <taxon>Vertebrata</taxon>
        <taxon>Euteleostomi</taxon>
        <taxon>Mammalia</taxon>
        <taxon>Eutheria</taxon>
        <taxon>Euarchontoglires</taxon>
        <taxon>Primates</taxon>
        <taxon>Haplorrhini</taxon>
        <taxon>Catarrhini</taxon>
        <taxon>Hominidae</taxon>
        <taxon>Pan</taxon>
    </lineage>
</organism>
<evidence type="ECO:0000256" key="1">
    <source>
        <dbReference type="ARBA" id="ARBA00004173"/>
    </source>
</evidence>
<dbReference type="Gene3D" id="3.30.300.30">
    <property type="match status" value="1"/>
</dbReference>
<dbReference type="InterPro" id="IPR000873">
    <property type="entry name" value="AMP-dep_synth/lig_dom"/>
</dbReference>
<keyword evidence="4" id="KW-0547">Nucleotide-binding</keyword>
<evidence type="ECO:0000256" key="5">
    <source>
        <dbReference type="ARBA" id="ARBA00022832"/>
    </source>
</evidence>
<dbReference type="AlphaFoldDB" id="A0A2J8Q5W0"/>
<dbReference type="SUPFAM" id="SSF56801">
    <property type="entry name" value="Acetyl-CoA synthetase-like"/>
    <property type="match status" value="1"/>
</dbReference>
<dbReference type="InterPro" id="IPR025110">
    <property type="entry name" value="AMP-bd_C"/>
</dbReference>
<reference evidence="14 15" key="1">
    <citation type="submission" date="2017-12" db="EMBL/GenBank/DDBJ databases">
        <title>High-resolution comparative analysis of great ape genomes.</title>
        <authorList>
            <person name="Pollen A."/>
            <person name="Hastie A."/>
            <person name="Hormozdiari F."/>
            <person name="Dougherty M."/>
            <person name="Liu R."/>
            <person name="Chaisson M."/>
            <person name="Hoppe E."/>
            <person name="Hill C."/>
            <person name="Pang A."/>
            <person name="Hillier L."/>
            <person name="Baker C."/>
            <person name="Armstrong J."/>
            <person name="Shendure J."/>
            <person name="Paten B."/>
            <person name="Wilson R."/>
            <person name="Chao H."/>
            <person name="Schneider V."/>
            <person name="Ventura M."/>
            <person name="Kronenberg Z."/>
            <person name="Murali S."/>
            <person name="Gordon D."/>
            <person name="Cantsilieris S."/>
            <person name="Munson K."/>
            <person name="Nelson B."/>
            <person name="Raja A."/>
            <person name="Underwood J."/>
            <person name="Diekhans M."/>
            <person name="Fiddes I."/>
            <person name="Haussler D."/>
            <person name="Eichler E."/>
        </authorList>
    </citation>
    <scope>NUCLEOTIDE SEQUENCE [LARGE SCALE GENOMIC DNA]</scope>
    <source>
        <strain evidence="14">Yerkes chimp pedigree #C0471</strain>
    </source>
</reference>
<evidence type="ECO:0000256" key="10">
    <source>
        <dbReference type="ARBA" id="ARBA00039009"/>
    </source>
</evidence>
<proteinExistence type="inferred from homology"/>
<dbReference type="PANTHER" id="PTHR43605">
    <property type="entry name" value="ACYL-COENZYME A SYNTHETASE"/>
    <property type="match status" value="1"/>
</dbReference>
<evidence type="ECO:0000256" key="4">
    <source>
        <dbReference type="ARBA" id="ARBA00022741"/>
    </source>
</evidence>
<evidence type="ECO:0000256" key="11">
    <source>
        <dbReference type="ARBA" id="ARBA00048477"/>
    </source>
</evidence>
<dbReference type="FunFam" id="3.30.300.30:FF:000005">
    <property type="entry name" value="Acyl-coenzyme A synthetase ACSM5, mitochondrial"/>
    <property type="match status" value="1"/>
</dbReference>
<keyword evidence="8" id="KW-0809">Transit peptide</keyword>
<evidence type="ECO:0000313" key="15">
    <source>
        <dbReference type="Proteomes" id="UP000236370"/>
    </source>
</evidence>
<gene>
    <name evidence="14" type="ORF">CK820_G0043497</name>
</gene>
<keyword evidence="9" id="KW-0496">Mitochondrion</keyword>
<evidence type="ECO:0000256" key="9">
    <source>
        <dbReference type="ARBA" id="ARBA00023128"/>
    </source>
</evidence>
<comment type="caution">
    <text evidence="14">The sequence shown here is derived from an EMBL/GenBank/DDBJ whole genome shotgun (WGS) entry which is preliminary data.</text>
</comment>
<dbReference type="GO" id="GO:0005524">
    <property type="term" value="F:ATP binding"/>
    <property type="evidence" value="ECO:0007669"/>
    <property type="project" value="UniProtKB-KW"/>
</dbReference>
<evidence type="ECO:0000259" key="13">
    <source>
        <dbReference type="Pfam" id="PF13193"/>
    </source>
</evidence>
<comment type="catalytic activity">
    <reaction evidence="11">
        <text>a medium-chain fatty acid + ATP + CoA = a medium-chain fatty acyl-CoA + AMP + diphosphate</text>
        <dbReference type="Rhea" id="RHEA:48340"/>
        <dbReference type="ChEBI" id="CHEBI:30616"/>
        <dbReference type="ChEBI" id="CHEBI:33019"/>
        <dbReference type="ChEBI" id="CHEBI:57287"/>
        <dbReference type="ChEBI" id="CHEBI:59558"/>
        <dbReference type="ChEBI" id="CHEBI:90546"/>
        <dbReference type="ChEBI" id="CHEBI:456215"/>
        <dbReference type="EC" id="6.2.1.2"/>
    </reaction>
    <physiologicalReaction direction="left-to-right" evidence="11">
        <dbReference type="Rhea" id="RHEA:48341"/>
    </physiologicalReaction>
</comment>
<accession>A0A2J8Q5W0</accession>
<keyword evidence="3" id="KW-0436">Ligase</keyword>
<dbReference type="Pfam" id="PF13193">
    <property type="entry name" value="AMP-binding_C"/>
    <property type="match status" value="1"/>
</dbReference>
<dbReference type="GO" id="GO:0031956">
    <property type="term" value="F:medium-chain fatty acid-CoA ligase activity"/>
    <property type="evidence" value="ECO:0007669"/>
    <property type="project" value="UniProtKB-EC"/>
</dbReference>
<feature type="domain" description="AMP-binding enzyme C-terminal" evidence="13">
    <location>
        <begin position="154"/>
        <end position="220"/>
    </location>
</feature>
<keyword evidence="5" id="KW-0276">Fatty acid metabolism</keyword>
<dbReference type="EMBL" id="NBAG03000076">
    <property type="protein sequence ID" value="PNI91643.1"/>
    <property type="molecule type" value="Genomic_DNA"/>
</dbReference>
<evidence type="ECO:0000256" key="3">
    <source>
        <dbReference type="ARBA" id="ARBA00022598"/>
    </source>
</evidence>
<evidence type="ECO:0000313" key="14">
    <source>
        <dbReference type="EMBL" id="PNI91643.1"/>
    </source>
</evidence>
<dbReference type="InterPro" id="IPR042099">
    <property type="entry name" value="ANL_N_sf"/>
</dbReference>
<evidence type="ECO:0000256" key="6">
    <source>
        <dbReference type="ARBA" id="ARBA00022840"/>
    </source>
</evidence>
<comment type="similarity">
    <text evidence="2">Belongs to the ATP-dependent AMP-binding enzyme family.</text>
</comment>
<dbReference type="GO" id="GO:0005739">
    <property type="term" value="C:mitochondrion"/>
    <property type="evidence" value="ECO:0007669"/>
    <property type="project" value="UniProtKB-SubCell"/>
</dbReference>
<keyword evidence="7" id="KW-0460">Magnesium</keyword>
<keyword evidence="5" id="KW-0443">Lipid metabolism</keyword>
<keyword evidence="6" id="KW-0067">ATP-binding</keyword>
<sequence>QFDTKVIIQTLLKYPINHFWGVSSIYRMILHQDFTSIRFPALEHCCTGREVVLPKDQEEWKRRMGLLLYENYGQSETGLICATYWGMKIKPGFMGKATPPYDVQGDPEKTAEVECGDFYNTGDRGKMDEEGYICFLGRSDDIINASGYRIGPAEVESALVEHPAVAESAVVGSPDPIQREVVKAFIVLTPQFLSHDKDQLTKELQQHVKSVTAPYKYPRKRKKETGQM</sequence>
<dbReference type="Gene3D" id="3.40.50.12780">
    <property type="entry name" value="N-terminal domain of ligase-like"/>
    <property type="match status" value="2"/>
</dbReference>
<evidence type="ECO:0000259" key="12">
    <source>
        <dbReference type="Pfam" id="PF00501"/>
    </source>
</evidence>
<comment type="subcellular location">
    <subcellularLocation>
        <location evidence="1">Mitochondrion</location>
    </subcellularLocation>
</comment>
<evidence type="ECO:0000256" key="2">
    <source>
        <dbReference type="ARBA" id="ARBA00006432"/>
    </source>
</evidence>
<feature type="domain" description="AMP-dependent synthetase/ligase" evidence="12">
    <location>
        <begin position="3"/>
        <end position="104"/>
    </location>
</feature>
<feature type="non-terminal residue" evidence="14">
    <location>
        <position position="1"/>
    </location>
</feature>
<protein>
    <recommendedName>
        <fullName evidence="10">medium-chain acyl-CoA ligase</fullName>
        <ecNumber evidence="10">6.2.1.2</ecNumber>
    </recommendedName>
</protein>
<evidence type="ECO:0000256" key="7">
    <source>
        <dbReference type="ARBA" id="ARBA00022842"/>
    </source>
</evidence>
<name>A0A2J8Q5W0_PANTR</name>
<dbReference type="InterPro" id="IPR051087">
    <property type="entry name" value="Mitochondrial_ACSM"/>
</dbReference>
<dbReference type="STRING" id="9598.ENSPTRP00000067365"/>
<dbReference type="GO" id="GO:0006631">
    <property type="term" value="P:fatty acid metabolic process"/>
    <property type="evidence" value="ECO:0007669"/>
    <property type="project" value="UniProtKB-KW"/>
</dbReference>